<evidence type="ECO:0000313" key="2">
    <source>
        <dbReference type="EMBL" id="KDN28490.1"/>
    </source>
</evidence>
<dbReference type="PROSITE" id="PS51257">
    <property type="entry name" value="PROKAR_LIPOPROTEIN"/>
    <property type="match status" value="1"/>
</dbReference>
<evidence type="ECO:0000256" key="1">
    <source>
        <dbReference type="SAM" id="MobiDB-lite"/>
    </source>
</evidence>
<feature type="compositionally biased region" description="Gly residues" evidence="1">
    <location>
        <begin position="25"/>
        <end position="34"/>
    </location>
</feature>
<name>A0A066UN38_9VIBR</name>
<organism evidence="2 3">
    <name type="scientific">Vibrio fortis</name>
    <dbReference type="NCBI Taxonomy" id="212667"/>
    <lineage>
        <taxon>Bacteria</taxon>
        <taxon>Pseudomonadati</taxon>
        <taxon>Pseudomonadota</taxon>
        <taxon>Gammaproteobacteria</taxon>
        <taxon>Vibrionales</taxon>
        <taxon>Vibrionaceae</taxon>
        <taxon>Vibrio</taxon>
    </lineage>
</organism>
<proteinExistence type="predicted"/>
<dbReference type="EMBL" id="JFFR01000020">
    <property type="protein sequence ID" value="KDN28490.1"/>
    <property type="molecule type" value="Genomic_DNA"/>
</dbReference>
<sequence>MKTLGGVVLGSLLLVGCGGGGGGSSSSGGSGTGNLSGLPDPGGVSSTNYDPRQLRAQATFSNSTVTGSTIVFALTYEKDATRLMSVDDLDEIEVLVDGTPVVLTNMYGFLYSYDMPANASSYEVSWKRDGEVIASTSFDGEPAEIPLTTLYDGSGVQFSWVEQANTTYRFVIPGLTCTDRFGNNEHFSHWENDDLSKNVVEGGLYYVPFSLFNNFTEDQLRATYQTCFVSLDVTGEHHDINIRDSGYQMKGIAMGSGVELLTIF</sequence>
<gene>
    <name evidence="2" type="ORF">VFDL14_23635</name>
</gene>
<dbReference type="OrthoDB" id="5905932at2"/>
<keyword evidence="3" id="KW-1185">Reference proteome</keyword>
<comment type="caution">
    <text evidence="2">The sequence shown here is derived from an EMBL/GenBank/DDBJ whole genome shotgun (WGS) entry which is preliminary data.</text>
</comment>
<dbReference type="AlphaFoldDB" id="A0A066UN38"/>
<accession>A0A066UN38</accession>
<reference evidence="2 3" key="1">
    <citation type="submission" date="2014-02" db="EMBL/GenBank/DDBJ databases">
        <title>Vibrio fortis Dalian14 Genome Sequencing.</title>
        <authorList>
            <person name="Wang Y."/>
            <person name="Song L."/>
            <person name="Liu G."/>
            <person name="Ding J."/>
        </authorList>
    </citation>
    <scope>NUCLEOTIDE SEQUENCE [LARGE SCALE GENOMIC DNA]</scope>
    <source>
        <strain evidence="2 3">Dalian14</strain>
    </source>
</reference>
<protein>
    <recommendedName>
        <fullName evidence="4">Lipoprotein</fullName>
    </recommendedName>
</protein>
<dbReference type="RefSeq" id="WP_032551343.1">
    <property type="nucleotide sequence ID" value="NZ_JFFR01000020.1"/>
</dbReference>
<feature type="region of interest" description="Disordered" evidence="1">
    <location>
        <begin position="25"/>
        <end position="49"/>
    </location>
</feature>
<dbReference type="Proteomes" id="UP000027219">
    <property type="component" value="Unassembled WGS sequence"/>
</dbReference>
<evidence type="ECO:0000313" key="3">
    <source>
        <dbReference type="Proteomes" id="UP000027219"/>
    </source>
</evidence>
<evidence type="ECO:0008006" key="4">
    <source>
        <dbReference type="Google" id="ProtNLM"/>
    </source>
</evidence>